<keyword evidence="4 8" id="KW-1133">Transmembrane helix</keyword>
<dbReference type="Proteomes" id="UP000315700">
    <property type="component" value="Chromosome"/>
</dbReference>
<evidence type="ECO:0000256" key="8">
    <source>
        <dbReference type="SAM" id="Phobius"/>
    </source>
</evidence>
<feature type="domain" description="MotA/TolQ/ExbB proton channel" evidence="10">
    <location>
        <begin position="117"/>
        <end position="237"/>
    </location>
</feature>
<dbReference type="Pfam" id="PF01618">
    <property type="entry name" value="MotA_ExbB"/>
    <property type="match status" value="1"/>
</dbReference>
<dbReference type="GO" id="GO:0005886">
    <property type="term" value="C:plasma membrane"/>
    <property type="evidence" value="ECO:0007669"/>
    <property type="project" value="UniProtKB-SubCell"/>
</dbReference>
<name>A0A517SG04_9PLAN</name>
<feature type="transmembrane region" description="Helical" evidence="8">
    <location>
        <begin position="55"/>
        <end position="74"/>
    </location>
</feature>
<evidence type="ECO:0000256" key="6">
    <source>
        <dbReference type="RuleBase" id="RU004057"/>
    </source>
</evidence>
<keyword evidence="6" id="KW-0653">Protein transport</keyword>
<feature type="transmembrane region" description="Helical" evidence="8">
    <location>
        <begin position="199"/>
        <end position="225"/>
    </location>
</feature>
<evidence type="ECO:0000259" key="10">
    <source>
        <dbReference type="Pfam" id="PF01618"/>
    </source>
</evidence>
<dbReference type="OrthoDB" id="4045at2"/>
<evidence type="ECO:0000256" key="5">
    <source>
        <dbReference type="ARBA" id="ARBA00023136"/>
    </source>
</evidence>
<dbReference type="InterPro" id="IPR050790">
    <property type="entry name" value="ExbB/TolQ_transport"/>
</dbReference>
<feature type="chain" id="PRO_5022086570" evidence="9">
    <location>
        <begin position="30"/>
        <end position="287"/>
    </location>
</feature>
<keyword evidence="6" id="KW-0813">Transport</keyword>
<keyword evidence="9" id="KW-0732">Signal</keyword>
<dbReference type="GO" id="GO:0017038">
    <property type="term" value="P:protein import"/>
    <property type="evidence" value="ECO:0007669"/>
    <property type="project" value="TreeGrafter"/>
</dbReference>
<keyword evidence="12" id="KW-1185">Reference proteome</keyword>
<proteinExistence type="inferred from homology"/>
<evidence type="ECO:0000313" key="12">
    <source>
        <dbReference type="Proteomes" id="UP000315700"/>
    </source>
</evidence>
<dbReference type="PANTHER" id="PTHR30625">
    <property type="entry name" value="PROTEIN TOLQ"/>
    <property type="match status" value="1"/>
</dbReference>
<evidence type="ECO:0000256" key="7">
    <source>
        <dbReference type="SAM" id="MobiDB-lite"/>
    </source>
</evidence>
<dbReference type="InParanoid" id="A0A517SG04"/>
<feature type="compositionally biased region" description="Low complexity" evidence="7">
    <location>
        <begin position="274"/>
        <end position="287"/>
    </location>
</feature>
<evidence type="ECO:0000256" key="9">
    <source>
        <dbReference type="SAM" id="SignalP"/>
    </source>
</evidence>
<keyword evidence="5 8" id="KW-0472">Membrane</keyword>
<dbReference type="KEGG" id="ccos:Pan44_31040"/>
<evidence type="ECO:0000256" key="2">
    <source>
        <dbReference type="ARBA" id="ARBA00022475"/>
    </source>
</evidence>
<evidence type="ECO:0000256" key="4">
    <source>
        <dbReference type="ARBA" id="ARBA00022989"/>
    </source>
</evidence>
<organism evidence="11 12">
    <name type="scientific">Caulifigura coniformis</name>
    <dbReference type="NCBI Taxonomy" id="2527983"/>
    <lineage>
        <taxon>Bacteria</taxon>
        <taxon>Pseudomonadati</taxon>
        <taxon>Planctomycetota</taxon>
        <taxon>Planctomycetia</taxon>
        <taxon>Planctomycetales</taxon>
        <taxon>Planctomycetaceae</taxon>
        <taxon>Caulifigura</taxon>
    </lineage>
</organism>
<keyword evidence="3 8" id="KW-0812">Transmembrane</keyword>
<gene>
    <name evidence="11" type="primary">exbB_2</name>
    <name evidence="11" type="ORF">Pan44_31040</name>
</gene>
<evidence type="ECO:0000256" key="1">
    <source>
        <dbReference type="ARBA" id="ARBA00004651"/>
    </source>
</evidence>
<comment type="similarity">
    <text evidence="6">Belongs to the exbB/tolQ family.</text>
</comment>
<reference evidence="11 12" key="1">
    <citation type="submission" date="2019-02" db="EMBL/GenBank/DDBJ databases">
        <title>Deep-cultivation of Planctomycetes and their phenomic and genomic characterization uncovers novel biology.</title>
        <authorList>
            <person name="Wiegand S."/>
            <person name="Jogler M."/>
            <person name="Boedeker C."/>
            <person name="Pinto D."/>
            <person name="Vollmers J."/>
            <person name="Rivas-Marin E."/>
            <person name="Kohn T."/>
            <person name="Peeters S.H."/>
            <person name="Heuer A."/>
            <person name="Rast P."/>
            <person name="Oberbeckmann S."/>
            <person name="Bunk B."/>
            <person name="Jeske O."/>
            <person name="Meyerdierks A."/>
            <person name="Storesund J.E."/>
            <person name="Kallscheuer N."/>
            <person name="Luecker S."/>
            <person name="Lage O.M."/>
            <person name="Pohl T."/>
            <person name="Merkel B.J."/>
            <person name="Hornburger P."/>
            <person name="Mueller R.-W."/>
            <person name="Bruemmer F."/>
            <person name="Labrenz M."/>
            <person name="Spormann A.M."/>
            <person name="Op den Camp H."/>
            <person name="Overmann J."/>
            <person name="Amann R."/>
            <person name="Jetten M.S.M."/>
            <person name="Mascher T."/>
            <person name="Medema M.H."/>
            <person name="Devos D.P."/>
            <person name="Kaster A.-K."/>
            <person name="Ovreas L."/>
            <person name="Rohde M."/>
            <person name="Galperin M.Y."/>
            <person name="Jogler C."/>
        </authorList>
    </citation>
    <scope>NUCLEOTIDE SEQUENCE [LARGE SCALE GENOMIC DNA]</scope>
    <source>
        <strain evidence="11 12">Pan44</strain>
    </source>
</reference>
<dbReference type="RefSeq" id="WP_145030859.1">
    <property type="nucleotide sequence ID" value="NZ_CP036271.1"/>
</dbReference>
<feature type="signal peptide" evidence="9">
    <location>
        <begin position="1"/>
        <end position="29"/>
    </location>
</feature>
<feature type="transmembrane region" description="Helical" evidence="8">
    <location>
        <begin position="158"/>
        <end position="179"/>
    </location>
</feature>
<sequence length="287" mass="30433" precursor="true">MAPSSYRSRWIGLCAFAASLLCVAPALLAQEAPAAAAPAIEQQMPTNIIEMVESLGLWALPFAVLSLVLLWSSVERFVMLRRGRVVPKPFVQRFLNLVETGELEREEALQVCEENGSPIAELFSHGVRKWGKSSVEVEQAIIDGGERQVAGLRSNLRVLNAIYTVGPLFGLLGTVWGMLMSFERIANAGAMGNSQQLAAGIALALVTTAAGLAVAIPAILLYLYFAGRVDALVMEMDGLSQRLVAAISAEGLADRAARPRRAVREAPAAPPAPAGHAAAVAAGPKKR</sequence>
<comment type="subcellular location">
    <subcellularLocation>
        <location evidence="1">Cell membrane</location>
        <topology evidence="1">Multi-pass membrane protein</topology>
    </subcellularLocation>
    <subcellularLocation>
        <location evidence="6">Membrane</location>
        <topology evidence="6">Multi-pass membrane protein</topology>
    </subcellularLocation>
</comment>
<evidence type="ECO:0000256" key="3">
    <source>
        <dbReference type="ARBA" id="ARBA00022692"/>
    </source>
</evidence>
<dbReference type="AlphaFoldDB" id="A0A517SG04"/>
<protein>
    <submittedName>
        <fullName evidence="11">Biopolymer transport protein ExbB</fullName>
    </submittedName>
</protein>
<dbReference type="PANTHER" id="PTHR30625:SF11">
    <property type="entry name" value="MOTA_TOLQ_EXBB PROTON CHANNEL DOMAIN-CONTAINING PROTEIN"/>
    <property type="match status" value="1"/>
</dbReference>
<feature type="region of interest" description="Disordered" evidence="7">
    <location>
        <begin position="258"/>
        <end position="287"/>
    </location>
</feature>
<dbReference type="InterPro" id="IPR002898">
    <property type="entry name" value="MotA_ExbB_proton_chnl"/>
</dbReference>
<accession>A0A517SG04</accession>
<keyword evidence="2" id="KW-1003">Cell membrane</keyword>
<dbReference type="EMBL" id="CP036271">
    <property type="protein sequence ID" value="QDT55063.1"/>
    <property type="molecule type" value="Genomic_DNA"/>
</dbReference>
<dbReference type="FunCoup" id="A0A517SG04">
    <property type="interactions" value="279"/>
</dbReference>
<evidence type="ECO:0000313" key="11">
    <source>
        <dbReference type="EMBL" id="QDT55063.1"/>
    </source>
</evidence>